<keyword evidence="1" id="KW-1133">Transmembrane helix</keyword>
<keyword evidence="3" id="KW-1185">Reference proteome</keyword>
<keyword evidence="1" id="KW-0472">Membrane</keyword>
<evidence type="ECO:0000313" key="2">
    <source>
        <dbReference type="EMBL" id="MDD0838167.1"/>
    </source>
</evidence>
<dbReference type="EMBL" id="JAQSIP010000002">
    <property type="protein sequence ID" value="MDD0838167.1"/>
    <property type="molecule type" value="Genomic_DNA"/>
</dbReference>
<sequence>MSPLPLSNPPQAPTHPAQDELLLSWPRWWLDLAQALGIAVLLVASMVLIVSFLLLPVVPA</sequence>
<evidence type="ECO:0000313" key="3">
    <source>
        <dbReference type="Proteomes" id="UP001528673"/>
    </source>
</evidence>
<name>A0ABT5MVT7_9BURK</name>
<keyword evidence="1" id="KW-0812">Transmembrane</keyword>
<protein>
    <recommendedName>
        <fullName evidence="4">ABC transporter permease</fullName>
    </recommendedName>
</protein>
<dbReference type="Proteomes" id="UP001528673">
    <property type="component" value="Unassembled WGS sequence"/>
</dbReference>
<gene>
    <name evidence="2" type="ORF">PSQ40_06260</name>
</gene>
<evidence type="ECO:0000256" key="1">
    <source>
        <dbReference type="SAM" id="Phobius"/>
    </source>
</evidence>
<reference evidence="2 3" key="1">
    <citation type="submission" date="2023-02" db="EMBL/GenBank/DDBJ databases">
        <title>Bacterial whole genomic sequence of Curvibacter sp. HBC61.</title>
        <authorList>
            <person name="Le V."/>
            <person name="Ko S.-R."/>
            <person name="Ahn C.-Y."/>
            <person name="Oh H.-M."/>
        </authorList>
    </citation>
    <scope>NUCLEOTIDE SEQUENCE [LARGE SCALE GENOMIC DNA]</scope>
    <source>
        <strain evidence="2 3">HBC61</strain>
    </source>
</reference>
<organism evidence="2 3">
    <name type="scientific">Curvibacter cyanobacteriorum</name>
    <dbReference type="NCBI Taxonomy" id="3026422"/>
    <lineage>
        <taxon>Bacteria</taxon>
        <taxon>Pseudomonadati</taxon>
        <taxon>Pseudomonadota</taxon>
        <taxon>Betaproteobacteria</taxon>
        <taxon>Burkholderiales</taxon>
        <taxon>Comamonadaceae</taxon>
        <taxon>Curvibacter</taxon>
    </lineage>
</organism>
<evidence type="ECO:0008006" key="4">
    <source>
        <dbReference type="Google" id="ProtNLM"/>
    </source>
</evidence>
<feature type="transmembrane region" description="Helical" evidence="1">
    <location>
        <begin position="32"/>
        <end position="55"/>
    </location>
</feature>
<dbReference type="RefSeq" id="WP_273949750.1">
    <property type="nucleotide sequence ID" value="NZ_JAQSIP010000002.1"/>
</dbReference>
<comment type="caution">
    <text evidence="2">The sequence shown here is derived from an EMBL/GenBank/DDBJ whole genome shotgun (WGS) entry which is preliminary data.</text>
</comment>
<proteinExistence type="predicted"/>
<accession>A0ABT5MVT7</accession>